<evidence type="ECO:0000256" key="5">
    <source>
        <dbReference type="ARBA" id="ARBA00023163"/>
    </source>
</evidence>
<dbReference type="InterPro" id="IPR035926">
    <property type="entry name" value="NusB-like_sf"/>
</dbReference>
<dbReference type="InterPro" id="IPR011605">
    <property type="entry name" value="NusB_fam"/>
</dbReference>
<evidence type="ECO:0000259" key="7">
    <source>
        <dbReference type="Pfam" id="PF01029"/>
    </source>
</evidence>
<dbReference type="InterPro" id="IPR006027">
    <property type="entry name" value="NusB_RsmB_TIM44"/>
</dbReference>
<dbReference type="PANTHER" id="PTHR11078:SF3">
    <property type="entry name" value="ANTITERMINATION NUSB DOMAIN-CONTAINING PROTEIN"/>
    <property type="match status" value="1"/>
</dbReference>
<dbReference type="STRING" id="1280949.HAD_12534"/>
<evidence type="ECO:0000256" key="3">
    <source>
        <dbReference type="ARBA" id="ARBA00022884"/>
    </source>
</evidence>
<evidence type="ECO:0000256" key="4">
    <source>
        <dbReference type="ARBA" id="ARBA00023015"/>
    </source>
</evidence>
<dbReference type="GO" id="GO:0003723">
    <property type="term" value="F:RNA binding"/>
    <property type="evidence" value="ECO:0007669"/>
    <property type="project" value="UniProtKB-UniRule"/>
</dbReference>
<dbReference type="GO" id="GO:0031564">
    <property type="term" value="P:transcription antitermination"/>
    <property type="evidence" value="ECO:0007669"/>
    <property type="project" value="UniProtKB-KW"/>
</dbReference>
<comment type="function">
    <text evidence="6">Involved in transcription antitermination. Required for transcription of ribosomal RNA (rRNA) genes. Binds specifically to the boxA antiterminator sequence of the ribosomal RNA (rrn) operons.</text>
</comment>
<keyword evidence="3 6" id="KW-0694">RNA-binding</keyword>
<keyword evidence="2 6" id="KW-0889">Transcription antitermination</keyword>
<keyword evidence="4 6" id="KW-0805">Transcription regulation</keyword>
<reference evidence="8 9" key="1">
    <citation type="journal article" date="2014" name="Antonie Van Leeuwenhoek">
        <title>Hyphomonas beringensis sp. nov. and Hyphomonas chukchiensis sp. nov., isolated from surface seawater of the Bering Sea and Chukchi Sea.</title>
        <authorList>
            <person name="Li C."/>
            <person name="Lai Q."/>
            <person name="Li G."/>
            <person name="Dong C."/>
            <person name="Wang J."/>
            <person name="Liao Y."/>
            <person name="Shao Z."/>
        </authorList>
    </citation>
    <scope>NUCLEOTIDE SEQUENCE [LARGE SCALE GENOMIC DNA]</scope>
    <source>
        <strain evidence="8 9">MHS-3</strain>
    </source>
</reference>
<protein>
    <recommendedName>
        <fullName evidence="6">Transcription antitermination protein NusB</fullName>
    </recommendedName>
    <alternativeName>
        <fullName evidence="6">Antitermination factor NusB</fullName>
    </alternativeName>
</protein>
<comment type="caution">
    <text evidence="8">The sequence shown here is derived from an EMBL/GenBank/DDBJ whole genome shotgun (WGS) entry which is preliminary data.</text>
</comment>
<dbReference type="RefSeq" id="WP_051596270.1">
    <property type="nucleotide sequence ID" value="NZ_ARYH01000002.1"/>
</dbReference>
<evidence type="ECO:0000313" key="8">
    <source>
        <dbReference type="EMBL" id="KCZ83429.1"/>
    </source>
</evidence>
<accession>A0A069E1M0</accession>
<dbReference type="Proteomes" id="UP000027446">
    <property type="component" value="Unassembled WGS sequence"/>
</dbReference>
<evidence type="ECO:0000256" key="2">
    <source>
        <dbReference type="ARBA" id="ARBA00022814"/>
    </source>
</evidence>
<dbReference type="PATRIC" id="fig|1280949.3.peg.2555"/>
<dbReference type="AlphaFoldDB" id="A0A069E1M0"/>
<name>A0A069E1M0_9PROT</name>
<dbReference type="HAMAP" id="MF_00073">
    <property type="entry name" value="NusB"/>
    <property type="match status" value="1"/>
</dbReference>
<dbReference type="EMBL" id="ARYH01000002">
    <property type="protein sequence ID" value="KCZ83429.1"/>
    <property type="molecule type" value="Genomic_DNA"/>
</dbReference>
<dbReference type="NCBIfam" id="TIGR01951">
    <property type="entry name" value="nusB"/>
    <property type="match status" value="1"/>
</dbReference>
<keyword evidence="9" id="KW-1185">Reference proteome</keyword>
<dbReference type="SUPFAM" id="SSF48013">
    <property type="entry name" value="NusB-like"/>
    <property type="match status" value="1"/>
</dbReference>
<dbReference type="GO" id="GO:0005829">
    <property type="term" value="C:cytosol"/>
    <property type="evidence" value="ECO:0007669"/>
    <property type="project" value="TreeGrafter"/>
</dbReference>
<dbReference type="eggNOG" id="COG0781">
    <property type="taxonomic scope" value="Bacteria"/>
</dbReference>
<gene>
    <name evidence="6 8" type="primary">nusB</name>
    <name evidence="8" type="ORF">HAD_12534</name>
</gene>
<dbReference type="OrthoDB" id="9797817at2"/>
<dbReference type="PANTHER" id="PTHR11078">
    <property type="entry name" value="N UTILIZATION SUBSTANCE PROTEIN B-RELATED"/>
    <property type="match status" value="1"/>
</dbReference>
<comment type="similarity">
    <text evidence="1 6">Belongs to the NusB family.</text>
</comment>
<organism evidence="8 9">
    <name type="scientific">Hyphomonas adhaerens MHS-3</name>
    <dbReference type="NCBI Taxonomy" id="1280949"/>
    <lineage>
        <taxon>Bacteria</taxon>
        <taxon>Pseudomonadati</taxon>
        <taxon>Pseudomonadota</taxon>
        <taxon>Alphaproteobacteria</taxon>
        <taxon>Hyphomonadales</taxon>
        <taxon>Hyphomonadaceae</taxon>
        <taxon>Hyphomonas</taxon>
    </lineage>
</organism>
<evidence type="ECO:0000256" key="1">
    <source>
        <dbReference type="ARBA" id="ARBA00005952"/>
    </source>
</evidence>
<evidence type="ECO:0000313" key="9">
    <source>
        <dbReference type="Proteomes" id="UP000027446"/>
    </source>
</evidence>
<feature type="domain" description="NusB/RsmB/TIM44" evidence="7">
    <location>
        <begin position="18"/>
        <end position="150"/>
    </location>
</feature>
<dbReference type="Pfam" id="PF01029">
    <property type="entry name" value="NusB"/>
    <property type="match status" value="1"/>
</dbReference>
<proteinExistence type="inferred from homology"/>
<evidence type="ECO:0000256" key="6">
    <source>
        <dbReference type="HAMAP-Rule" id="MF_00073"/>
    </source>
</evidence>
<dbReference type="GO" id="GO:0006353">
    <property type="term" value="P:DNA-templated transcription termination"/>
    <property type="evidence" value="ECO:0007669"/>
    <property type="project" value="UniProtKB-UniRule"/>
</dbReference>
<sequence>MSDQNFPFEVTRARRAGARLAAVQALYAMEQTGKSARETIRAFMEDKLGIGPNEEPVEEADPDLFKSIVNGVVDNQATIDKAILKRLASGWKLTRLDATMRALLRAGAGEFIVHQHLSHAVIMDEYVSLAHDFFEESEAKFANAVLDNVGKDLRA</sequence>
<keyword evidence="5 6" id="KW-0804">Transcription</keyword>
<dbReference type="Gene3D" id="1.10.940.10">
    <property type="entry name" value="NusB-like"/>
    <property type="match status" value="1"/>
</dbReference>